<protein>
    <submittedName>
        <fullName evidence="1">Uncharacterized protein</fullName>
    </submittedName>
</protein>
<name>A0AAP0RK99_LIQFO</name>
<keyword evidence="2" id="KW-1185">Reference proteome</keyword>
<accession>A0AAP0RK99</accession>
<comment type="caution">
    <text evidence="1">The sequence shown here is derived from an EMBL/GenBank/DDBJ whole genome shotgun (WGS) entry which is preliminary data.</text>
</comment>
<organism evidence="1 2">
    <name type="scientific">Liquidambar formosana</name>
    <name type="common">Formosan gum</name>
    <dbReference type="NCBI Taxonomy" id="63359"/>
    <lineage>
        <taxon>Eukaryota</taxon>
        <taxon>Viridiplantae</taxon>
        <taxon>Streptophyta</taxon>
        <taxon>Embryophyta</taxon>
        <taxon>Tracheophyta</taxon>
        <taxon>Spermatophyta</taxon>
        <taxon>Magnoliopsida</taxon>
        <taxon>eudicotyledons</taxon>
        <taxon>Gunneridae</taxon>
        <taxon>Pentapetalae</taxon>
        <taxon>Saxifragales</taxon>
        <taxon>Altingiaceae</taxon>
        <taxon>Liquidambar</taxon>
    </lineage>
</organism>
<proteinExistence type="predicted"/>
<reference evidence="1 2" key="1">
    <citation type="journal article" date="2024" name="Plant J.">
        <title>Genome sequences and population genomics reveal climatic adaptation and genomic divergence between two closely related sweetgum species.</title>
        <authorList>
            <person name="Xu W.Q."/>
            <person name="Ren C.Q."/>
            <person name="Zhang X.Y."/>
            <person name="Comes H.P."/>
            <person name="Liu X.H."/>
            <person name="Li Y.G."/>
            <person name="Kettle C.J."/>
            <person name="Jalonen R."/>
            <person name="Gaisberger H."/>
            <person name="Ma Y.Z."/>
            <person name="Qiu Y.X."/>
        </authorList>
    </citation>
    <scope>NUCLEOTIDE SEQUENCE [LARGE SCALE GENOMIC DNA]</scope>
    <source>
        <strain evidence="1">Hangzhou</strain>
    </source>
</reference>
<dbReference type="EMBL" id="JBBPBK010000008">
    <property type="protein sequence ID" value="KAK9279225.1"/>
    <property type="molecule type" value="Genomic_DNA"/>
</dbReference>
<evidence type="ECO:0000313" key="1">
    <source>
        <dbReference type="EMBL" id="KAK9279225.1"/>
    </source>
</evidence>
<gene>
    <name evidence="1" type="ORF">L1049_012903</name>
</gene>
<sequence length="281" mass="31421">MTTSHTARFSPAFIFFALLSSRTSPARRHSSILIGPKKSELKVGESSAFFLYVKSSKLENNSQGVAHDESTAQHSRMEENIQTWGEQMSNNIQVLETGEKYQNYSQGDNSLVVVVSPILFLWRGLVAPLCHWNFHNKVSLRRKSALRSGVVNQVMMPSSAQLHQKKMHDLQNHASSSMLSQYNHIPQCPSLVPGMVSYPYNPVNVSGFPYTSSRLMDEWELVHLNQLKRFSTVILIQGLLIASIVQKSGSCGYQLVQAICVVVGHFHHLNSKLTHGSSHFG</sequence>
<evidence type="ECO:0000313" key="2">
    <source>
        <dbReference type="Proteomes" id="UP001415857"/>
    </source>
</evidence>
<dbReference type="AlphaFoldDB" id="A0AAP0RK99"/>
<dbReference type="Proteomes" id="UP001415857">
    <property type="component" value="Unassembled WGS sequence"/>
</dbReference>